<dbReference type="OrthoDB" id="3364132at2759"/>
<dbReference type="PANTHER" id="PTHR36223">
    <property type="entry name" value="BETA-LACTAMASE-TYPE TRANSPEPTIDASE FOLD DOMAIN CONTAINING PROTEIN"/>
    <property type="match status" value="1"/>
</dbReference>
<evidence type="ECO:0000313" key="3">
    <source>
        <dbReference type="EMBL" id="KZP16453.1"/>
    </source>
</evidence>
<accession>A0A166F5C5</accession>
<feature type="domain" description="DUF7918" evidence="2">
    <location>
        <begin position="26"/>
        <end position="213"/>
    </location>
</feature>
<dbReference type="PANTHER" id="PTHR36223:SF1">
    <property type="entry name" value="TRANSCRIPTION ELONGATION FACTOR EAF N-TERMINAL DOMAIN-CONTAINING PROTEIN"/>
    <property type="match status" value="1"/>
</dbReference>
<organism evidence="3">
    <name type="scientific">Athelia psychrophila</name>
    <dbReference type="NCBI Taxonomy" id="1759441"/>
    <lineage>
        <taxon>Eukaryota</taxon>
        <taxon>Fungi</taxon>
        <taxon>Dikarya</taxon>
        <taxon>Basidiomycota</taxon>
        <taxon>Agaricomycotina</taxon>
        <taxon>Agaricomycetes</taxon>
        <taxon>Agaricomycetidae</taxon>
        <taxon>Atheliales</taxon>
        <taxon>Atheliaceae</taxon>
        <taxon>Athelia</taxon>
    </lineage>
</organism>
<feature type="region of interest" description="Disordered" evidence="1">
    <location>
        <begin position="212"/>
        <end position="243"/>
    </location>
</feature>
<dbReference type="Pfam" id="PF25534">
    <property type="entry name" value="DUF7918"/>
    <property type="match status" value="1"/>
</dbReference>
<evidence type="ECO:0000256" key="1">
    <source>
        <dbReference type="SAM" id="MobiDB-lite"/>
    </source>
</evidence>
<gene>
    <name evidence="3" type="ORF">FIBSPDRAFT_934624</name>
</gene>
<feature type="compositionally biased region" description="Basic and acidic residues" evidence="1">
    <location>
        <begin position="220"/>
        <end position="243"/>
    </location>
</feature>
<name>A0A166F5C5_9AGAM</name>
<protein>
    <recommendedName>
        <fullName evidence="2">DUF7918 domain-containing protein</fullName>
    </recommendedName>
</protein>
<dbReference type="STRING" id="436010.A0A166F5C5"/>
<dbReference type="InterPro" id="IPR057678">
    <property type="entry name" value="DUF7918"/>
</dbReference>
<dbReference type="AlphaFoldDB" id="A0A166F5C5"/>
<sequence length="285" mass="31817">MPLELQGFKVWISSGGTELACSGIKKSEDGKEATCWVASEEGKEFTADWTKPARLAKTAMRGSVQVDDIKAGGKVMQEKEQAGYVYSARGLAVSSTSFQPFVFGALKLTDDDKFLDANPSTRLGDIMLSIWRVEVTGMHEAAQVTPPPPQEQHVHERTKKATRHRVKIGNEMQSSYVKFMQVDTKDLDKHPVITFVFKYRPLDVLQANGIVPTPVGTKRKSSDEPKLEVSKEPDVERSAEIKEQEDKLLTFRSKLSELRRKKPKRVKAEPLIPEGFVSGEVIDLT</sequence>
<reference evidence="3" key="1">
    <citation type="journal article" date="2016" name="Mol. Biol. Evol.">
        <title>Comparative Genomics of Early-Diverging Mushroom-Forming Fungi Provides Insights into the Origins of Lignocellulose Decay Capabilities.</title>
        <authorList>
            <person name="Nagy L.G."/>
            <person name="Riley R."/>
            <person name="Tritt A."/>
            <person name="Adam C."/>
            <person name="Daum C."/>
            <person name="Floudas D."/>
            <person name="Sun H."/>
            <person name="Yadav J.S."/>
            <person name="Pangilinan J."/>
            <person name="Larsson K.H."/>
            <person name="Matsuura K."/>
            <person name="Barry K."/>
            <person name="Labutti K."/>
            <person name="Kuo R."/>
            <person name="Ohm R.A."/>
            <person name="Bhattacharya S.S."/>
            <person name="Shirouzu T."/>
            <person name="Yoshinaga Y."/>
            <person name="Martin F.M."/>
            <person name="Grigoriev I.V."/>
            <person name="Hibbett D.S."/>
        </authorList>
    </citation>
    <scope>NUCLEOTIDE SEQUENCE [LARGE SCALE GENOMIC DNA]</scope>
    <source>
        <strain evidence="3">CBS 109695</strain>
    </source>
</reference>
<proteinExistence type="predicted"/>
<dbReference type="EMBL" id="KV417593">
    <property type="protein sequence ID" value="KZP16453.1"/>
    <property type="molecule type" value="Genomic_DNA"/>
</dbReference>
<evidence type="ECO:0000259" key="2">
    <source>
        <dbReference type="Pfam" id="PF25534"/>
    </source>
</evidence>
<feature type="region of interest" description="Disordered" evidence="1">
    <location>
        <begin position="142"/>
        <end position="163"/>
    </location>
</feature>